<keyword evidence="6" id="KW-0106">Calcium</keyword>
<evidence type="ECO:0000256" key="3">
    <source>
        <dbReference type="ARBA" id="ARBA00022525"/>
    </source>
</evidence>
<evidence type="ECO:0000256" key="4">
    <source>
        <dbReference type="ARBA" id="ARBA00022729"/>
    </source>
</evidence>
<evidence type="ECO:0000256" key="2">
    <source>
        <dbReference type="ARBA" id="ARBA00004613"/>
    </source>
</evidence>
<keyword evidence="3" id="KW-0964">Secreted</keyword>
<dbReference type="InterPro" id="IPR051171">
    <property type="entry name" value="CaCA"/>
</dbReference>
<feature type="compositionally biased region" description="Basic and acidic residues" evidence="8">
    <location>
        <begin position="516"/>
        <end position="530"/>
    </location>
</feature>
<comment type="subcellular location">
    <subcellularLocation>
        <location evidence="2">Secreted</location>
    </subcellularLocation>
</comment>
<dbReference type="Gene3D" id="2.60.40.2030">
    <property type="match status" value="4"/>
</dbReference>
<dbReference type="PANTHER" id="PTHR11878">
    <property type="entry name" value="SODIUM/CALCIUM EXCHANGER"/>
    <property type="match status" value="1"/>
</dbReference>
<proteinExistence type="predicted"/>
<evidence type="ECO:0000256" key="7">
    <source>
        <dbReference type="ARBA" id="ARBA00023065"/>
    </source>
</evidence>
<evidence type="ECO:0000256" key="6">
    <source>
        <dbReference type="ARBA" id="ARBA00022837"/>
    </source>
</evidence>
<protein>
    <submittedName>
        <fullName evidence="10">Hemolysin type calcium-binding protein</fullName>
    </submittedName>
</protein>
<dbReference type="GO" id="GO:0005509">
    <property type="term" value="F:calcium ion binding"/>
    <property type="evidence" value="ECO:0007669"/>
    <property type="project" value="InterPro"/>
</dbReference>
<dbReference type="Pfam" id="PF08548">
    <property type="entry name" value="Peptidase_M10_C"/>
    <property type="match status" value="1"/>
</dbReference>
<dbReference type="EMBL" id="OBQD01000017">
    <property type="protein sequence ID" value="SOC45657.1"/>
    <property type="molecule type" value="Genomic_DNA"/>
</dbReference>
<dbReference type="InterPro" id="IPR018511">
    <property type="entry name" value="Hemolysin-typ_Ca-bd_CS"/>
</dbReference>
<keyword evidence="4" id="KW-0732">Signal</keyword>
<evidence type="ECO:0000313" key="10">
    <source>
        <dbReference type="EMBL" id="SOC45657.1"/>
    </source>
</evidence>
<evidence type="ECO:0000256" key="5">
    <source>
        <dbReference type="ARBA" id="ARBA00022737"/>
    </source>
</evidence>
<dbReference type="Gene3D" id="2.150.10.10">
    <property type="entry name" value="Serralysin-like metalloprotease, C-terminal"/>
    <property type="match status" value="1"/>
</dbReference>
<dbReference type="GO" id="GO:0016020">
    <property type="term" value="C:membrane"/>
    <property type="evidence" value="ECO:0007669"/>
    <property type="project" value="InterPro"/>
</dbReference>
<sequence>MAVPTISIVRAESVENGYARFVVRLSAPTSDEVRIDYRGIEGTARSAPLNAQDFTVSRGVPSLYGLDTLVIPAGQTEAEILVRVRHDYEDEADESFWLELYNPKGAAFAGNPAVLRSLGVAKDNDGTGSNLALFVSSPTVVEGHGGNRKAIFEVHISEAQATDMNFSYRTVDGSARAGSDYLAKQGTVKIGAGETTATVAIDLVEDTVAEINEFFSLLLTPNSAIRNGFSGSSGVASVLDDDTSKSQPVISVERADQTEGGTMQFRVVLSRATDEEVRIDYRTLVGSAADAPANNRDFTPETGTLVIAAGSRVGFVSVRVRQDYLDEVDESVWLELSSTTNARFAGNHKIERVLGVVQDNNGTGSNLSAFVSSPTVYEGDNGDRKAVFEIHLSQAYDKNLTFAFRTADITAKNGSDYVGKKGNVTILAGQTVAAVTVDLVEDERLEGDETFSLLVTAPGGGVVKNVITAGRATIANDDDIHEVINGNAANNYLSGGSGNDRIYGYGGNDTLLGGTGKDRMDGGSGKDKVDGGTGNDKLFGGAGNDTLIGGAGHDKMGGGPGRDTFVFRAIGDSTAKSEGRDKISDFTRGQDKMDLKLIDAKIGSAGNNAFVFIGKEAFDKKAGELRYEHKNGDTLVTADVNGDRKADFAIVLEGILNLKETDFIL</sequence>
<dbReference type="RefSeq" id="WP_176526852.1">
    <property type="nucleotide sequence ID" value="NZ_OBQD01000017.1"/>
</dbReference>
<dbReference type="GO" id="GO:0007154">
    <property type="term" value="P:cell communication"/>
    <property type="evidence" value="ECO:0007669"/>
    <property type="project" value="InterPro"/>
</dbReference>
<feature type="domain" description="Calx-beta" evidence="9">
    <location>
        <begin position="353"/>
        <end position="456"/>
    </location>
</feature>
<feature type="domain" description="Calx-beta" evidence="9">
    <location>
        <begin position="117"/>
        <end position="220"/>
    </location>
</feature>
<dbReference type="Pfam" id="PF00353">
    <property type="entry name" value="HemolysinCabind"/>
    <property type="match status" value="1"/>
</dbReference>
<keyword evidence="7" id="KW-0813">Transport</keyword>
<accession>A0A285UVF2</accession>
<evidence type="ECO:0000259" key="9">
    <source>
        <dbReference type="SMART" id="SM00237"/>
    </source>
</evidence>
<dbReference type="Pfam" id="PF03160">
    <property type="entry name" value="Calx-beta"/>
    <property type="match status" value="4"/>
</dbReference>
<gene>
    <name evidence="10" type="ORF">SAMN05892877_11742</name>
</gene>
<dbReference type="PROSITE" id="PS00330">
    <property type="entry name" value="HEMOLYSIN_CALCIUM"/>
    <property type="match status" value="1"/>
</dbReference>
<dbReference type="InterPro" id="IPR003644">
    <property type="entry name" value="Calx_beta"/>
</dbReference>
<dbReference type="AlphaFoldDB" id="A0A285UVF2"/>
<keyword evidence="11" id="KW-1185">Reference proteome</keyword>
<keyword evidence="5" id="KW-0677">Repeat</keyword>
<dbReference type="InterPro" id="IPR013858">
    <property type="entry name" value="Peptidase_M10B_C"/>
</dbReference>
<feature type="region of interest" description="Disordered" evidence="8">
    <location>
        <begin position="514"/>
        <end position="536"/>
    </location>
</feature>
<dbReference type="InterPro" id="IPR011049">
    <property type="entry name" value="Serralysin-like_metalloprot_C"/>
</dbReference>
<dbReference type="PRINTS" id="PR00313">
    <property type="entry name" value="CABNDNGRPT"/>
</dbReference>
<comment type="cofactor">
    <cofactor evidence="1">
        <name>Ca(2+)</name>
        <dbReference type="ChEBI" id="CHEBI:29108"/>
    </cofactor>
</comment>
<feature type="domain" description="Calx-beta" evidence="9">
    <location>
        <begin position="234"/>
        <end position="337"/>
    </location>
</feature>
<evidence type="ECO:0000256" key="8">
    <source>
        <dbReference type="SAM" id="MobiDB-lite"/>
    </source>
</evidence>
<evidence type="ECO:0000256" key="1">
    <source>
        <dbReference type="ARBA" id="ARBA00001913"/>
    </source>
</evidence>
<dbReference type="Proteomes" id="UP000219167">
    <property type="component" value="Unassembled WGS sequence"/>
</dbReference>
<dbReference type="GO" id="GO:0005615">
    <property type="term" value="C:extracellular space"/>
    <property type="evidence" value="ECO:0007669"/>
    <property type="project" value="InterPro"/>
</dbReference>
<keyword evidence="7" id="KW-0406">Ion transport</keyword>
<reference evidence="10 11" key="1">
    <citation type="submission" date="2017-08" db="EMBL/GenBank/DDBJ databases">
        <authorList>
            <person name="de Groot N.N."/>
        </authorList>
    </citation>
    <scope>NUCLEOTIDE SEQUENCE [LARGE SCALE GENOMIC DNA]</scope>
    <source>
        <strain evidence="10 11">JC85</strain>
    </source>
</reference>
<dbReference type="GO" id="GO:0030001">
    <property type="term" value="P:metal ion transport"/>
    <property type="evidence" value="ECO:0007669"/>
    <property type="project" value="TreeGrafter"/>
</dbReference>
<dbReference type="SUPFAM" id="SSF141072">
    <property type="entry name" value="CalX-like"/>
    <property type="match status" value="4"/>
</dbReference>
<dbReference type="SUPFAM" id="SSF51120">
    <property type="entry name" value="beta-Roll"/>
    <property type="match status" value="1"/>
</dbReference>
<dbReference type="SMART" id="SM00237">
    <property type="entry name" value="Calx_beta"/>
    <property type="match status" value="3"/>
</dbReference>
<evidence type="ECO:0000313" key="11">
    <source>
        <dbReference type="Proteomes" id="UP000219167"/>
    </source>
</evidence>
<dbReference type="PANTHER" id="PTHR11878:SF65">
    <property type="entry name" value="NA_CA-EXCHANGE PROTEIN, ISOFORM G"/>
    <property type="match status" value="1"/>
</dbReference>
<dbReference type="InterPro" id="IPR038081">
    <property type="entry name" value="CalX-like_sf"/>
</dbReference>
<name>A0A285UVF2_9HYPH</name>
<dbReference type="InterPro" id="IPR001343">
    <property type="entry name" value="Hemolysn_Ca-bd"/>
</dbReference>
<organism evidence="10 11">
    <name type="scientific">Rhizobium subbaraonis</name>
    <dbReference type="NCBI Taxonomy" id="908946"/>
    <lineage>
        <taxon>Bacteria</taxon>
        <taxon>Pseudomonadati</taxon>
        <taxon>Pseudomonadota</taxon>
        <taxon>Alphaproteobacteria</taxon>
        <taxon>Hyphomicrobiales</taxon>
        <taxon>Rhizobiaceae</taxon>
        <taxon>Rhizobium/Agrobacterium group</taxon>
        <taxon>Rhizobium</taxon>
    </lineage>
</organism>